<dbReference type="InterPro" id="IPR056572">
    <property type="entry name" value="Zn_ribbon_PaaD"/>
</dbReference>
<dbReference type="SUPFAM" id="SSF117916">
    <property type="entry name" value="Fe-S cluster assembly (FSCA) domain-like"/>
    <property type="match status" value="1"/>
</dbReference>
<reference evidence="3 4" key="1">
    <citation type="submission" date="2021-01" db="EMBL/GenBank/DDBJ databases">
        <title>Entomomonas sp. F2A isolated from a house cricket (Acheta domesticus).</title>
        <authorList>
            <person name="Spergser J."/>
            <person name="Busse H.-J."/>
        </authorList>
    </citation>
    <scope>NUCLEOTIDE SEQUENCE [LARGE SCALE GENOMIC DNA]</scope>
    <source>
        <strain evidence="3 4">F2A</strain>
    </source>
</reference>
<dbReference type="Pfam" id="PF23451">
    <property type="entry name" value="Zn_ribbon_PaaD"/>
    <property type="match status" value="1"/>
</dbReference>
<evidence type="ECO:0000259" key="2">
    <source>
        <dbReference type="Pfam" id="PF23451"/>
    </source>
</evidence>
<dbReference type="NCBIfam" id="TIGR02159">
    <property type="entry name" value="PA_CoA_Oxy4"/>
    <property type="match status" value="1"/>
</dbReference>
<protein>
    <submittedName>
        <fullName evidence="3">Phenylacetate-CoA oxygenase subunit PaaJ</fullName>
    </submittedName>
</protein>
<dbReference type="Gene3D" id="3.30.300.130">
    <property type="entry name" value="Fe-S cluster assembly (FSCA)"/>
    <property type="match status" value="1"/>
</dbReference>
<evidence type="ECO:0000259" key="1">
    <source>
        <dbReference type="Pfam" id="PF01883"/>
    </source>
</evidence>
<dbReference type="InterPro" id="IPR011883">
    <property type="entry name" value="PaaD-like"/>
</dbReference>
<dbReference type="Pfam" id="PF01883">
    <property type="entry name" value="FeS_assembly_P"/>
    <property type="match status" value="1"/>
</dbReference>
<dbReference type="PANTHER" id="PTHR42831">
    <property type="entry name" value="FE-S PROTEIN MATURATION AUXILIARY FACTOR YITW"/>
    <property type="match status" value="1"/>
</dbReference>
<sequence length="177" mass="19448">MQFGNLIAGDAGARMGTSADIERAWKILEQVMDPEVPVVSVVDLGIIRHIDWQQGHLSVGVTPTYSGCPATDFIEEEIKLALEKAGFIKPKLERQLSPAWTTSWITTRGREKLEAFGIAPPVDSPNKGTLSHNEPTVRCPQCASTHTEVISQFGSTACKALYRCHACAEPFDYFKCI</sequence>
<organism evidence="3 4">
    <name type="scientific">Entomomonas asaccharolytica</name>
    <dbReference type="NCBI Taxonomy" id="2785331"/>
    <lineage>
        <taxon>Bacteria</taxon>
        <taxon>Pseudomonadati</taxon>
        <taxon>Pseudomonadota</taxon>
        <taxon>Gammaproteobacteria</taxon>
        <taxon>Pseudomonadales</taxon>
        <taxon>Pseudomonadaceae</taxon>
        <taxon>Entomomonas</taxon>
    </lineage>
</organism>
<dbReference type="InterPro" id="IPR034904">
    <property type="entry name" value="FSCA_dom_sf"/>
</dbReference>
<evidence type="ECO:0000313" key="4">
    <source>
        <dbReference type="Proteomes" id="UP000595278"/>
    </source>
</evidence>
<keyword evidence="4" id="KW-1185">Reference proteome</keyword>
<dbReference type="InterPro" id="IPR002744">
    <property type="entry name" value="MIP18-like"/>
</dbReference>
<gene>
    <name evidence="3" type="primary">paaJ</name>
    <name evidence="3" type="ORF">JHT90_02545</name>
</gene>
<accession>A0A974RXD3</accession>
<dbReference type="AlphaFoldDB" id="A0A974RXD3"/>
<dbReference type="KEGG" id="eaz:JHT90_02545"/>
<dbReference type="Proteomes" id="UP000595278">
    <property type="component" value="Chromosome"/>
</dbReference>
<name>A0A974RXD3_9GAMM</name>
<dbReference type="EMBL" id="CP067393">
    <property type="protein sequence ID" value="QQP86151.1"/>
    <property type="molecule type" value="Genomic_DNA"/>
</dbReference>
<dbReference type="InterPro" id="IPR052339">
    <property type="entry name" value="Fe-S_Maturation_MIP18"/>
</dbReference>
<proteinExistence type="predicted"/>
<dbReference type="PANTHER" id="PTHR42831:SF3">
    <property type="entry name" value="1,2-PHENYLACETYL-COA EPOXIDASE, SUBUNIT D-RELATED"/>
    <property type="match status" value="1"/>
</dbReference>
<feature type="domain" description="MIP18 family-like" evidence="1">
    <location>
        <begin position="25"/>
        <end position="83"/>
    </location>
</feature>
<evidence type="ECO:0000313" key="3">
    <source>
        <dbReference type="EMBL" id="QQP86151.1"/>
    </source>
</evidence>
<dbReference type="RefSeq" id="WP_201093724.1">
    <property type="nucleotide sequence ID" value="NZ_CP067393.1"/>
</dbReference>
<feature type="domain" description="PaaD zinc beta ribbon" evidence="2">
    <location>
        <begin position="125"/>
        <end position="175"/>
    </location>
</feature>